<dbReference type="InterPro" id="IPR005829">
    <property type="entry name" value="Sugar_transporter_CS"/>
</dbReference>
<proteinExistence type="predicted"/>
<comment type="subcellular location">
    <subcellularLocation>
        <location evidence="1">Cell membrane</location>
        <topology evidence="1">Multi-pass membrane protein</topology>
    </subcellularLocation>
</comment>
<dbReference type="PROSITE" id="PS00217">
    <property type="entry name" value="SUGAR_TRANSPORT_2"/>
    <property type="match status" value="1"/>
</dbReference>
<feature type="transmembrane region" description="Helical" evidence="8">
    <location>
        <begin position="167"/>
        <end position="193"/>
    </location>
</feature>
<keyword evidence="5 8" id="KW-1133">Transmembrane helix</keyword>
<accession>A0ABQ2LVG0</accession>
<feature type="transmembrane region" description="Helical" evidence="8">
    <location>
        <begin position="205"/>
        <end position="224"/>
    </location>
</feature>
<keyword evidence="4 8" id="KW-0812">Transmembrane</keyword>
<feature type="transmembrane region" description="Helical" evidence="8">
    <location>
        <begin position="31"/>
        <end position="55"/>
    </location>
</feature>
<feature type="transmembrane region" description="Helical" evidence="8">
    <location>
        <begin position="102"/>
        <end position="126"/>
    </location>
</feature>
<evidence type="ECO:0000256" key="6">
    <source>
        <dbReference type="ARBA" id="ARBA00023136"/>
    </source>
</evidence>
<feature type="transmembrane region" description="Helical" evidence="8">
    <location>
        <begin position="257"/>
        <end position="276"/>
    </location>
</feature>
<feature type="transmembrane region" description="Helical" evidence="8">
    <location>
        <begin position="326"/>
        <end position="344"/>
    </location>
</feature>
<evidence type="ECO:0000256" key="8">
    <source>
        <dbReference type="SAM" id="Phobius"/>
    </source>
</evidence>
<sequence length="451" mass="46956">MSNDVLRDSPLSGDVSQQPPQKPSQAKRASFAAFMGSVLEYYDLVIYGTASALVFDRVFFPESSSALALILSFATFATGYLARPVGAIIFGYIGDRISRKTAILLTLAMMGAATVLMGVIPPYAAIGVAAPIILVVLRIFQGIAIGGELGGSILIATEHAPEGRRGLFGSFATAGGQGGTVLATGVFAVVSLMPADQLEAWGWRIPFLASAVIVLLGLLIRFGLEETPDFVETKKAEGESPAAKPMNPITYAFKNHLGTMVSITLLMSAMFVIWYILTVYSLSYATASAGVDRTTMLWVVTIATALVVVMNPVWGSLSDKIGRTHLMAAGILAEAIFLFAYMASIGTGNILLIALSLCATAGLGHAVVNGVFPAFIVDNLPPQVRYTAGSLGLQAASVLGGFGPLVAVSLETSALGIWAVPVICIVLAVLGAISAYRLTASTRATGTAPVA</sequence>
<evidence type="ECO:0000256" key="7">
    <source>
        <dbReference type="SAM" id="MobiDB-lite"/>
    </source>
</evidence>
<dbReference type="PANTHER" id="PTHR43045:SF1">
    <property type="entry name" value="SHIKIMATE TRANSPORTER"/>
    <property type="match status" value="1"/>
</dbReference>
<evidence type="ECO:0000256" key="1">
    <source>
        <dbReference type="ARBA" id="ARBA00004651"/>
    </source>
</evidence>
<dbReference type="PANTHER" id="PTHR43045">
    <property type="entry name" value="SHIKIMATE TRANSPORTER"/>
    <property type="match status" value="1"/>
</dbReference>
<dbReference type="EMBL" id="BMLQ01000003">
    <property type="protein sequence ID" value="GGO43674.1"/>
    <property type="molecule type" value="Genomic_DNA"/>
</dbReference>
<protein>
    <submittedName>
        <fullName evidence="10">MFS transporter</fullName>
    </submittedName>
</protein>
<keyword evidence="3" id="KW-1003">Cell membrane</keyword>
<feature type="domain" description="Major facilitator superfamily (MFS) profile" evidence="9">
    <location>
        <begin position="29"/>
        <end position="443"/>
    </location>
</feature>
<dbReference type="InterPro" id="IPR020846">
    <property type="entry name" value="MFS_dom"/>
</dbReference>
<dbReference type="PROSITE" id="PS50850">
    <property type="entry name" value="MFS"/>
    <property type="match status" value="1"/>
</dbReference>
<dbReference type="Gene3D" id="1.20.1250.20">
    <property type="entry name" value="MFS general substrate transporter like domains"/>
    <property type="match status" value="2"/>
</dbReference>
<evidence type="ECO:0000259" key="9">
    <source>
        <dbReference type="PROSITE" id="PS50850"/>
    </source>
</evidence>
<keyword evidence="11" id="KW-1185">Reference proteome</keyword>
<organism evidence="10 11">
    <name type="scientific">Citricoccus zhacaiensis</name>
    <dbReference type="NCBI Taxonomy" id="489142"/>
    <lineage>
        <taxon>Bacteria</taxon>
        <taxon>Bacillati</taxon>
        <taxon>Actinomycetota</taxon>
        <taxon>Actinomycetes</taxon>
        <taxon>Micrococcales</taxon>
        <taxon>Micrococcaceae</taxon>
        <taxon>Citricoccus</taxon>
    </lineage>
</organism>
<comment type="caution">
    <text evidence="10">The sequence shown here is derived from an EMBL/GenBank/DDBJ whole genome shotgun (WGS) entry which is preliminary data.</text>
</comment>
<feature type="transmembrane region" description="Helical" evidence="8">
    <location>
        <begin position="296"/>
        <end position="314"/>
    </location>
</feature>
<dbReference type="Pfam" id="PF07690">
    <property type="entry name" value="MFS_1"/>
    <property type="match status" value="1"/>
</dbReference>
<dbReference type="CDD" id="cd17369">
    <property type="entry name" value="MFS_ShiA_like"/>
    <property type="match status" value="1"/>
</dbReference>
<feature type="transmembrane region" description="Helical" evidence="8">
    <location>
        <begin position="416"/>
        <end position="436"/>
    </location>
</feature>
<evidence type="ECO:0000256" key="2">
    <source>
        <dbReference type="ARBA" id="ARBA00022448"/>
    </source>
</evidence>
<feature type="transmembrane region" description="Helical" evidence="8">
    <location>
        <begin position="132"/>
        <end position="155"/>
    </location>
</feature>
<keyword evidence="2" id="KW-0813">Transport</keyword>
<keyword evidence="6 8" id="KW-0472">Membrane</keyword>
<dbReference type="InterPro" id="IPR011701">
    <property type="entry name" value="MFS"/>
</dbReference>
<evidence type="ECO:0000313" key="11">
    <source>
        <dbReference type="Proteomes" id="UP000642509"/>
    </source>
</evidence>
<reference evidence="11" key="1">
    <citation type="journal article" date="2019" name="Int. J. Syst. Evol. Microbiol.">
        <title>The Global Catalogue of Microorganisms (GCM) 10K type strain sequencing project: providing services to taxonomists for standard genome sequencing and annotation.</title>
        <authorList>
            <consortium name="The Broad Institute Genomics Platform"/>
            <consortium name="The Broad Institute Genome Sequencing Center for Infectious Disease"/>
            <person name="Wu L."/>
            <person name="Ma J."/>
        </authorList>
    </citation>
    <scope>NUCLEOTIDE SEQUENCE [LARGE SCALE GENOMIC DNA]</scope>
    <source>
        <strain evidence="11">CGMCC 1.7064</strain>
    </source>
</reference>
<gene>
    <name evidence="10" type="ORF">GCM10010977_12360</name>
</gene>
<feature type="region of interest" description="Disordered" evidence="7">
    <location>
        <begin position="1"/>
        <end position="24"/>
    </location>
</feature>
<dbReference type="InterPro" id="IPR036259">
    <property type="entry name" value="MFS_trans_sf"/>
</dbReference>
<evidence type="ECO:0000313" key="10">
    <source>
        <dbReference type="EMBL" id="GGO43674.1"/>
    </source>
</evidence>
<dbReference type="Proteomes" id="UP000642509">
    <property type="component" value="Unassembled WGS sequence"/>
</dbReference>
<name>A0ABQ2LVG0_9MICC</name>
<evidence type="ECO:0000256" key="5">
    <source>
        <dbReference type="ARBA" id="ARBA00022989"/>
    </source>
</evidence>
<evidence type="ECO:0000256" key="4">
    <source>
        <dbReference type="ARBA" id="ARBA00022692"/>
    </source>
</evidence>
<dbReference type="SUPFAM" id="SSF103473">
    <property type="entry name" value="MFS general substrate transporter"/>
    <property type="match status" value="1"/>
</dbReference>
<evidence type="ECO:0000256" key="3">
    <source>
        <dbReference type="ARBA" id="ARBA00022475"/>
    </source>
</evidence>
<feature type="transmembrane region" description="Helical" evidence="8">
    <location>
        <begin position="67"/>
        <end position="90"/>
    </location>
</feature>
<feature type="transmembrane region" description="Helical" evidence="8">
    <location>
        <begin position="350"/>
        <end position="376"/>
    </location>
</feature>
<feature type="transmembrane region" description="Helical" evidence="8">
    <location>
        <begin position="388"/>
        <end position="410"/>
    </location>
</feature>